<gene>
    <name evidence="2" type="ORF">M6B38_118625</name>
</gene>
<feature type="region of interest" description="Disordered" evidence="1">
    <location>
        <begin position="55"/>
        <end position="98"/>
    </location>
</feature>
<organism evidence="2 3">
    <name type="scientific">Iris pallida</name>
    <name type="common">Sweet iris</name>
    <dbReference type="NCBI Taxonomy" id="29817"/>
    <lineage>
        <taxon>Eukaryota</taxon>
        <taxon>Viridiplantae</taxon>
        <taxon>Streptophyta</taxon>
        <taxon>Embryophyta</taxon>
        <taxon>Tracheophyta</taxon>
        <taxon>Spermatophyta</taxon>
        <taxon>Magnoliopsida</taxon>
        <taxon>Liliopsida</taxon>
        <taxon>Asparagales</taxon>
        <taxon>Iridaceae</taxon>
        <taxon>Iridoideae</taxon>
        <taxon>Irideae</taxon>
        <taxon>Iris</taxon>
    </lineage>
</organism>
<dbReference type="Proteomes" id="UP001140949">
    <property type="component" value="Unassembled WGS sequence"/>
</dbReference>
<dbReference type="AlphaFoldDB" id="A0AAX6HIA0"/>
<reference evidence="2" key="1">
    <citation type="journal article" date="2023" name="GigaByte">
        <title>Genome assembly of the bearded iris, Iris pallida Lam.</title>
        <authorList>
            <person name="Bruccoleri R.E."/>
            <person name="Oakeley E.J."/>
            <person name="Faust A.M.E."/>
            <person name="Altorfer M."/>
            <person name="Dessus-Babus S."/>
            <person name="Burckhardt D."/>
            <person name="Oertli M."/>
            <person name="Naumann U."/>
            <person name="Petersen F."/>
            <person name="Wong J."/>
        </authorList>
    </citation>
    <scope>NUCLEOTIDE SEQUENCE</scope>
    <source>
        <strain evidence="2">GSM-AAB239-AS_SAM_17_03QT</strain>
    </source>
</reference>
<comment type="caution">
    <text evidence="2">The sequence shown here is derived from an EMBL/GenBank/DDBJ whole genome shotgun (WGS) entry which is preliminary data.</text>
</comment>
<evidence type="ECO:0000256" key="1">
    <source>
        <dbReference type="SAM" id="MobiDB-lite"/>
    </source>
</evidence>
<reference evidence="2" key="2">
    <citation type="submission" date="2023-04" db="EMBL/GenBank/DDBJ databases">
        <authorList>
            <person name="Bruccoleri R.E."/>
            <person name="Oakeley E.J."/>
            <person name="Faust A.-M."/>
            <person name="Dessus-Babus S."/>
            <person name="Altorfer M."/>
            <person name="Burckhardt D."/>
            <person name="Oertli M."/>
            <person name="Naumann U."/>
            <person name="Petersen F."/>
            <person name="Wong J."/>
        </authorList>
    </citation>
    <scope>NUCLEOTIDE SEQUENCE</scope>
    <source>
        <strain evidence="2">GSM-AAB239-AS_SAM_17_03QT</strain>
        <tissue evidence="2">Leaf</tissue>
    </source>
</reference>
<name>A0AAX6HIA0_IRIPA</name>
<dbReference type="EMBL" id="JANAVB010009198">
    <property type="protein sequence ID" value="KAJ6840780.1"/>
    <property type="molecule type" value="Genomic_DNA"/>
</dbReference>
<evidence type="ECO:0000313" key="3">
    <source>
        <dbReference type="Proteomes" id="UP001140949"/>
    </source>
</evidence>
<keyword evidence="3" id="KW-1185">Reference proteome</keyword>
<feature type="compositionally biased region" description="Basic residues" evidence="1">
    <location>
        <begin position="62"/>
        <end position="76"/>
    </location>
</feature>
<protein>
    <submittedName>
        <fullName evidence="2">Pollen-specific leucine-rich repeat extensin-like protein 4</fullName>
    </submittedName>
</protein>
<feature type="region of interest" description="Disordered" evidence="1">
    <location>
        <begin position="1"/>
        <end position="42"/>
    </location>
</feature>
<sequence>MAGRHPTWKRERELHIGARRRKTPKVGQLPMGGASGGQLGKTVVDGTRRLAEVGIGRFGMGSRRRQWNRSRRRHAGSRSGGTKEPDRPVTWAPARRDRAVGIRGRRRRWLEPSGRSSWLAVGW</sequence>
<proteinExistence type="predicted"/>
<evidence type="ECO:0000313" key="2">
    <source>
        <dbReference type="EMBL" id="KAJ6840780.1"/>
    </source>
</evidence>
<accession>A0AAX6HIA0</accession>